<dbReference type="GO" id="GO:0046854">
    <property type="term" value="P:phosphatidylinositol phosphate biosynthetic process"/>
    <property type="evidence" value="ECO:0007669"/>
    <property type="project" value="TreeGrafter"/>
</dbReference>
<evidence type="ECO:0000256" key="3">
    <source>
        <dbReference type="ARBA" id="ARBA00022777"/>
    </source>
</evidence>
<dbReference type="Proteomes" id="UP000016922">
    <property type="component" value="Unassembled WGS sequence"/>
</dbReference>
<feature type="compositionally biased region" description="Basic residues" evidence="5">
    <location>
        <begin position="949"/>
        <end position="964"/>
    </location>
</feature>
<feature type="compositionally biased region" description="Low complexity" evidence="5">
    <location>
        <begin position="41"/>
        <end position="56"/>
    </location>
</feature>
<dbReference type="GO" id="GO:0032958">
    <property type="term" value="P:inositol phosphate biosynthetic process"/>
    <property type="evidence" value="ECO:0007669"/>
    <property type="project" value="InterPro"/>
</dbReference>
<feature type="region of interest" description="Disordered" evidence="5">
    <location>
        <begin position="682"/>
        <end position="729"/>
    </location>
</feature>
<dbReference type="STRING" id="1116229.S3EA15"/>
<feature type="compositionally biased region" description="Polar residues" evidence="5">
    <location>
        <begin position="83"/>
        <end position="92"/>
    </location>
</feature>
<dbReference type="Gene3D" id="3.30.470.160">
    <property type="entry name" value="Inositol polyphosphate kinase"/>
    <property type="match status" value="1"/>
</dbReference>
<dbReference type="GeneID" id="19469914"/>
<feature type="region of interest" description="Disordered" evidence="5">
    <location>
        <begin position="551"/>
        <end position="614"/>
    </location>
</feature>
<feature type="compositionally biased region" description="Polar residues" evidence="5">
    <location>
        <begin position="101"/>
        <end position="111"/>
    </location>
</feature>
<dbReference type="OrthoDB" id="2573163at2759"/>
<feature type="compositionally biased region" description="Acidic residues" evidence="5">
    <location>
        <begin position="1307"/>
        <end position="1318"/>
    </location>
</feature>
<feature type="region of interest" description="Disordered" evidence="5">
    <location>
        <begin position="1286"/>
        <end position="1318"/>
    </location>
</feature>
<dbReference type="GO" id="GO:0008440">
    <property type="term" value="F:inositol-1,4,5-trisphosphate 3-kinase activity"/>
    <property type="evidence" value="ECO:0007669"/>
    <property type="project" value="TreeGrafter"/>
</dbReference>
<dbReference type="OMA" id="WGATMVN"/>
<dbReference type="HOGENOM" id="CLU_001850_1_0_1"/>
<feature type="region of interest" description="Disordered" evidence="5">
    <location>
        <begin position="836"/>
        <end position="1037"/>
    </location>
</feature>
<feature type="compositionally biased region" description="Basic and acidic residues" evidence="5">
    <location>
        <begin position="965"/>
        <end position="988"/>
    </location>
</feature>
<protein>
    <recommendedName>
        <fullName evidence="4">Kinase</fullName>
        <ecNumber evidence="4">2.7.-.-</ecNumber>
    </recommendedName>
</protein>
<feature type="compositionally biased region" description="Polar residues" evidence="5">
    <location>
        <begin position="866"/>
        <end position="882"/>
    </location>
</feature>
<dbReference type="eggNOG" id="KOG1620">
    <property type="taxonomic scope" value="Eukaryota"/>
</dbReference>
<proteinExistence type="inferred from homology"/>
<dbReference type="GO" id="GO:0005737">
    <property type="term" value="C:cytoplasm"/>
    <property type="evidence" value="ECO:0007669"/>
    <property type="project" value="TreeGrafter"/>
</dbReference>
<keyword evidence="2 4" id="KW-0808">Transferase</keyword>
<feature type="region of interest" description="Disordered" evidence="5">
    <location>
        <begin position="181"/>
        <end position="251"/>
    </location>
</feature>
<reference evidence="6 7" key="1">
    <citation type="journal article" date="2013" name="BMC Genomics">
        <title>Genomics-driven discovery of the pneumocandin biosynthetic gene cluster in the fungus Glarea lozoyensis.</title>
        <authorList>
            <person name="Chen L."/>
            <person name="Yue Q."/>
            <person name="Zhang X."/>
            <person name="Xiang M."/>
            <person name="Wang C."/>
            <person name="Li S."/>
            <person name="Che Y."/>
            <person name="Ortiz-Lopez F.J."/>
            <person name="Bills G.F."/>
            <person name="Liu X."/>
            <person name="An Z."/>
        </authorList>
    </citation>
    <scope>NUCLEOTIDE SEQUENCE [LARGE SCALE GENOMIC DNA]</scope>
    <source>
        <strain evidence="7">ATCC 20868 / MF5171</strain>
    </source>
</reference>
<keyword evidence="7" id="KW-1185">Reference proteome</keyword>
<feature type="region of interest" description="Disordered" evidence="5">
    <location>
        <begin position="774"/>
        <end position="805"/>
    </location>
</feature>
<evidence type="ECO:0000256" key="4">
    <source>
        <dbReference type="RuleBase" id="RU363090"/>
    </source>
</evidence>
<name>S3EA15_GLAL2</name>
<sequence>MSSSPEPDNAVPTTPVRPEQDADNKISHHVFPTRRPKDALSSRATSSTSLLTQALAGQRTPADHSSPAAGNISTHYFPDLISRSPTTEQQWRPNGGRLDAHNSSQVPTGKMTSIAPASMADVRATVSLGASPTSSEFTLLRDLENFDALFAHRQLFNRTRGRGTSLERTEKEKRVHEVPKGTFSMNLGDTGMTTPPPATASKAEDPISSKIPVEGPRAEYRSWRDARQNKPSEKAWSIGKPGNKDSHGGGQVEKSITEALAGIEHNNRSRKASHSLGFFKEGLPEDGSKRRDPKSRGRSKDGNTRPKTPSEHEHGKPWDGKSAASRESLTLQSLKSASKPALQSPLEQDEDLALRAQELSLNPTQVLNTEEGYFDVPHPVARDSAEELRTLPPQLLAEIRKHHNLTPGAPPGTSFSRSIPVTASERATPFDGTLSQTGEEDEDGSELTQVKSTDDEDSGEEQISSALFVPHQTPHESPELPRDEVCAKETISALDPRRLDRTHSQQWLEEHEVPSDEVDNKYIEKDVKTRRPTLVGGVHAHKFPVIEQDHNGVSDISDLEQDSHDDNGYYTTTGDESSLTDDPDTTPTGSPKNTPRQSKSHKHSSAAQSAKPAQPLEAIELIPYRHQVGGHTTMWRFSKRAVCKQLNNRENEFYEQVERHHPKLLNFLPRYIGVLNVTFERQTRRKSTKKDTGQAATEREGISSTNESQDQKEEKPTQAQATNGHAGEDRTHTRMISQSLSSSSVPVPTVSFANNRHIIPTSFLQPHPHAIDIQHRSKSDGATVPARDQPQSQPPLPDTQFTFRPTLSDKHAVSWGATTVNKRLRNEVFGEAFLQQPIPIHRHKKPASQNRSLPHRHGRHHLRPSNSESSLKTAQHGISSSHPAEESIRKRALKAAAEQRMNGVPDTSQGQQLEQKDGKVLEEEAEFDEKAGTSAPEPEISRSENGPQKKPKRRYSSGGLRRKPSKVEDGRGNLKYFEEADDAGYKGDGEEEVFSMDPEPITPTSDSPASGAADQTHAVKEPSMASPSSSKPAAVPDSSLSAKFLDIPRPVNPREAQEVQTPEGSRVEYFLLLEDLTAGMKRPCIMDLKMGTRQYGVEANEKKQKSQRQKCEATTSKQLGVRLCGLQVWDVKTQTYIFQDKYFGRDLKAGRQFQDALTRFLYDGVDYSSVLRHIPTILHKLSQLEVLIRSLAGYRFYAASLLMFYDGDTEGDDESDSAATEKDDKPPKKKEIDFKIADFANCVTKEDLQTDRPCPPRHPELPDRGFLRGLRTLKSYFLKIQRENSGGGFGMNSNDDDGNETGIYDGGFDDDDEGGISY</sequence>
<evidence type="ECO:0000256" key="5">
    <source>
        <dbReference type="SAM" id="MobiDB-lite"/>
    </source>
</evidence>
<evidence type="ECO:0000256" key="1">
    <source>
        <dbReference type="ARBA" id="ARBA00007374"/>
    </source>
</evidence>
<keyword evidence="3 4" id="KW-0418">Kinase</keyword>
<feature type="compositionally biased region" description="Basic and acidic residues" evidence="5">
    <location>
        <begin position="282"/>
        <end position="319"/>
    </location>
</feature>
<dbReference type="RefSeq" id="XP_008078160.1">
    <property type="nucleotide sequence ID" value="XM_008079969.1"/>
</dbReference>
<dbReference type="EMBL" id="KE145355">
    <property type="protein sequence ID" value="EPE35173.1"/>
    <property type="molecule type" value="Genomic_DNA"/>
</dbReference>
<dbReference type="EC" id="2.7.-.-" evidence="4"/>
<feature type="compositionally biased region" description="Polar residues" evidence="5">
    <location>
        <begin position="325"/>
        <end position="336"/>
    </location>
</feature>
<dbReference type="InterPro" id="IPR038286">
    <property type="entry name" value="IPK_sf"/>
</dbReference>
<organism evidence="6 7">
    <name type="scientific">Glarea lozoyensis (strain ATCC 20868 / MF5171)</name>
    <dbReference type="NCBI Taxonomy" id="1116229"/>
    <lineage>
        <taxon>Eukaryota</taxon>
        <taxon>Fungi</taxon>
        <taxon>Dikarya</taxon>
        <taxon>Ascomycota</taxon>
        <taxon>Pezizomycotina</taxon>
        <taxon>Leotiomycetes</taxon>
        <taxon>Helotiales</taxon>
        <taxon>Helotiaceae</taxon>
        <taxon>Glarea</taxon>
    </lineage>
</organism>
<dbReference type="GO" id="GO:0005634">
    <property type="term" value="C:nucleus"/>
    <property type="evidence" value="ECO:0007669"/>
    <property type="project" value="TreeGrafter"/>
</dbReference>
<feature type="region of interest" description="Disordered" evidence="5">
    <location>
        <begin position="496"/>
        <end position="515"/>
    </location>
</feature>
<evidence type="ECO:0000256" key="2">
    <source>
        <dbReference type="ARBA" id="ARBA00022679"/>
    </source>
</evidence>
<dbReference type="InterPro" id="IPR005522">
    <property type="entry name" value="IPK"/>
</dbReference>
<feature type="compositionally biased region" description="Basic residues" evidence="5">
    <location>
        <begin position="853"/>
        <end position="863"/>
    </location>
</feature>
<feature type="region of interest" description="Disordered" evidence="5">
    <location>
        <begin position="1"/>
        <end position="111"/>
    </location>
</feature>
<dbReference type="GO" id="GO:0000824">
    <property type="term" value="F:inositol-1,4,5,6-tetrakisphosphate 3-kinase activity"/>
    <property type="evidence" value="ECO:0007669"/>
    <property type="project" value="TreeGrafter"/>
</dbReference>
<dbReference type="PANTHER" id="PTHR12400">
    <property type="entry name" value="INOSITOL POLYPHOSPHATE KINASE"/>
    <property type="match status" value="1"/>
</dbReference>
<evidence type="ECO:0000313" key="6">
    <source>
        <dbReference type="EMBL" id="EPE35173.1"/>
    </source>
</evidence>
<feature type="compositionally biased region" description="Basic and acidic residues" evidence="5">
    <location>
        <begin position="473"/>
        <end position="483"/>
    </location>
</feature>
<feature type="region of interest" description="Disordered" evidence="5">
    <location>
        <begin position="267"/>
        <end position="350"/>
    </location>
</feature>
<dbReference type="Pfam" id="PF03770">
    <property type="entry name" value="IPK"/>
    <property type="match status" value="1"/>
</dbReference>
<feature type="compositionally biased region" description="Polar residues" evidence="5">
    <location>
        <begin position="183"/>
        <end position="193"/>
    </location>
</feature>
<dbReference type="SUPFAM" id="SSF56104">
    <property type="entry name" value="SAICAR synthase-like"/>
    <property type="match status" value="1"/>
</dbReference>
<feature type="compositionally biased region" description="Basic and acidic residues" evidence="5">
    <location>
        <begin position="689"/>
        <end position="701"/>
    </location>
</feature>
<feature type="compositionally biased region" description="Basic and acidic residues" evidence="5">
    <location>
        <begin position="216"/>
        <end position="233"/>
    </location>
</feature>
<accession>S3EA15</accession>
<feature type="compositionally biased region" description="Low complexity" evidence="5">
    <location>
        <begin position="605"/>
        <end position="614"/>
    </location>
</feature>
<dbReference type="KEGG" id="glz:GLAREA_10869"/>
<evidence type="ECO:0000313" key="7">
    <source>
        <dbReference type="Proteomes" id="UP000016922"/>
    </source>
</evidence>
<comment type="similarity">
    <text evidence="1 4">Belongs to the inositol phosphokinase (IPK) family.</text>
</comment>
<feature type="region of interest" description="Disordered" evidence="5">
    <location>
        <begin position="403"/>
        <end position="483"/>
    </location>
</feature>
<feature type="compositionally biased region" description="Low complexity" evidence="5">
    <location>
        <begin position="1022"/>
        <end position="1037"/>
    </location>
</feature>
<gene>
    <name evidence="6" type="ORF">GLAREA_10869</name>
</gene>
<dbReference type="PANTHER" id="PTHR12400:SF21">
    <property type="entry name" value="KINASE"/>
    <property type="match status" value="1"/>
</dbReference>